<reference evidence="2 3" key="1">
    <citation type="journal article" date="2024" name="Nat. Commun.">
        <title>Phylogenomics reveals the evolutionary origins of lichenization in chlorophyte algae.</title>
        <authorList>
            <person name="Puginier C."/>
            <person name="Libourel C."/>
            <person name="Otte J."/>
            <person name="Skaloud P."/>
            <person name="Haon M."/>
            <person name="Grisel S."/>
            <person name="Petersen M."/>
            <person name="Berrin J.G."/>
            <person name="Delaux P.M."/>
            <person name="Dal Grande F."/>
            <person name="Keller J."/>
        </authorList>
    </citation>
    <scope>NUCLEOTIDE SEQUENCE [LARGE SCALE GENOMIC DNA]</scope>
    <source>
        <strain evidence="2 3">SAG 2043</strain>
    </source>
</reference>
<comment type="caution">
    <text evidence="2">The sequence shown here is derived from an EMBL/GenBank/DDBJ whole genome shotgun (WGS) entry which is preliminary data.</text>
</comment>
<organism evidence="2 3">
    <name type="scientific">[Myrmecia] bisecta</name>
    <dbReference type="NCBI Taxonomy" id="41462"/>
    <lineage>
        <taxon>Eukaryota</taxon>
        <taxon>Viridiplantae</taxon>
        <taxon>Chlorophyta</taxon>
        <taxon>core chlorophytes</taxon>
        <taxon>Trebouxiophyceae</taxon>
        <taxon>Trebouxiales</taxon>
        <taxon>Trebouxiaceae</taxon>
        <taxon>Myrmecia</taxon>
    </lineage>
</organism>
<keyword evidence="3" id="KW-1185">Reference proteome</keyword>
<name>A0AAW1PFT2_9CHLO</name>
<dbReference type="EMBL" id="JALJOR010000013">
    <property type="protein sequence ID" value="KAK9806993.1"/>
    <property type="molecule type" value="Genomic_DNA"/>
</dbReference>
<proteinExistence type="predicted"/>
<accession>A0AAW1PFT2</accession>
<evidence type="ECO:0000256" key="1">
    <source>
        <dbReference type="SAM" id="MobiDB-lite"/>
    </source>
</evidence>
<sequence>MGGSRGRVVSGACPGGSDQHIRHDRKSPGNASRRENATSRGYLGDGAAGVRDASGNDSPSEHSRGCQPYS</sequence>
<evidence type="ECO:0000313" key="2">
    <source>
        <dbReference type="EMBL" id="KAK9806993.1"/>
    </source>
</evidence>
<feature type="region of interest" description="Disordered" evidence="1">
    <location>
        <begin position="1"/>
        <end position="70"/>
    </location>
</feature>
<evidence type="ECO:0000313" key="3">
    <source>
        <dbReference type="Proteomes" id="UP001489004"/>
    </source>
</evidence>
<dbReference type="Proteomes" id="UP001489004">
    <property type="component" value="Unassembled WGS sequence"/>
</dbReference>
<dbReference type="AlphaFoldDB" id="A0AAW1PFT2"/>
<protein>
    <submittedName>
        <fullName evidence="2">Uncharacterized protein</fullName>
    </submittedName>
</protein>
<gene>
    <name evidence="2" type="ORF">WJX72_009830</name>
</gene>